<evidence type="ECO:0000313" key="3">
    <source>
        <dbReference type="EMBL" id="PVX56917.1"/>
    </source>
</evidence>
<dbReference type="OrthoDB" id="1099207at2"/>
<reference evidence="3 4" key="1">
    <citation type="submission" date="2018-05" db="EMBL/GenBank/DDBJ databases">
        <title>Genomic Encyclopedia of Type Strains, Phase IV (KMG-IV): sequencing the most valuable type-strain genomes for metagenomic binning, comparative biology and taxonomic classification.</title>
        <authorList>
            <person name="Goeker M."/>
        </authorList>
    </citation>
    <scope>NUCLEOTIDE SEQUENCE [LARGE SCALE GENOMIC DNA]</scope>
    <source>
        <strain evidence="3 4">DSM 100333</strain>
    </source>
</reference>
<feature type="chain" id="PRO_5015426182" description="Cell surface protein" evidence="2">
    <location>
        <begin position="21"/>
        <end position="1098"/>
    </location>
</feature>
<keyword evidence="4" id="KW-1185">Reference proteome</keyword>
<name>A0A2U0UGX1_9BACT</name>
<dbReference type="RefSeq" id="WP_116616076.1">
    <property type="nucleotide sequence ID" value="NZ_QENY01000005.1"/>
</dbReference>
<dbReference type="EMBL" id="QENY01000005">
    <property type="protein sequence ID" value="PVX56917.1"/>
    <property type="molecule type" value="Genomic_DNA"/>
</dbReference>
<protein>
    <recommendedName>
        <fullName evidence="5">Cell surface protein</fullName>
    </recommendedName>
</protein>
<evidence type="ECO:0000313" key="4">
    <source>
        <dbReference type="Proteomes" id="UP000245870"/>
    </source>
</evidence>
<keyword evidence="2" id="KW-0732">Signal</keyword>
<dbReference type="Gene3D" id="1.20.58.60">
    <property type="match status" value="1"/>
</dbReference>
<dbReference type="AlphaFoldDB" id="A0A2U0UGX1"/>
<evidence type="ECO:0000256" key="2">
    <source>
        <dbReference type="SAM" id="SignalP"/>
    </source>
</evidence>
<accession>A0A2U0UGX1</accession>
<dbReference type="Proteomes" id="UP000245870">
    <property type="component" value="Unassembled WGS sequence"/>
</dbReference>
<gene>
    <name evidence="3" type="ORF">C7379_10538</name>
</gene>
<feature type="coiled-coil region" evidence="1">
    <location>
        <begin position="130"/>
        <end position="215"/>
    </location>
</feature>
<comment type="caution">
    <text evidence="3">The sequence shown here is derived from an EMBL/GenBank/DDBJ whole genome shotgun (WGS) entry which is preliminary data.</text>
</comment>
<proteinExistence type="predicted"/>
<feature type="coiled-coil region" evidence="1">
    <location>
        <begin position="39"/>
        <end position="106"/>
    </location>
</feature>
<evidence type="ECO:0008006" key="5">
    <source>
        <dbReference type="Google" id="ProtNLM"/>
    </source>
</evidence>
<keyword evidence="1" id="KW-0175">Coiled coil</keyword>
<feature type="signal peptide" evidence="2">
    <location>
        <begin position="1"/>
        <end position="20"/>
    </location>
</feature>
<sequence>MRRKFFSTLLMGLLVFGAMGTVTSCKDYDDDISANTGSIKNLQTQMTTLESALKQVKEDAQKAAATYATKQDLKSLQDQIKNLVTAEKLQEAINDLQKVIDGKADKSEVEALKTKIDGIDGRLNKLGTTLNEAETAQKAVNENLQNQIDALKAFENELGGKKGAEELKGQVAKLQEDLKALQAASGNAQAIKELKETMEKANKEVEKTVKNINILTVFVKRNLSSLVLKPDTYYGGIEAIKVLSDSAVIYKEGDASLTFFELTGEAKILSGIGTAMYHVNPSTVDLSNSTIGFYGNVAELLKPMTGLETRAGADIATPEYGKTDDLFKADKDAYKDGILSIPFRANFKAIEANLKAGNGSFVAAQISKGDTTVTSDYALIAPVKIYNLLVADKSFKQAPFVDNIGAAVSGHLHKKFKEYAKEDTRATHSVKYNESINISALLETHYTTEKDLGTDSANATIDAAKVRKMEPSTFKALGLKYVVKTVDYTLGSNKTSETHHIQLSTDENGDVIATPRNVSNTGETIKNEVANASAVGRMPMLVIEIQDAEGTILAYGYMKLLITDLDAVGPQDVTSDPFAMNDYFFDCNGAKDKLTWAQVEFHIYNDLLKISKKNFDETYKFVAGKQFVPKKDGGYKEATADEMLGTVTELHNAGTVGAQTHVLEWSFALADYKNVKTAAAPKEGVSTKDVTVYVKYENKKNGGDVYVPMTIKAGKLHFATANLDAQKTLAQWYKYQSSVNAPTATDAFEVRANVPVPTEADNKLENTEFVKDLHDYFLNGKLSASLNNAEKFPELKAEMADPANQPKFKFTLPKKGVNADFSANAANQWTVKGYSGNEYTLALSDDNLTIKIVKVKKVGAKDPVDIDKKLVGMDAAGKVTYVEGEESDDILNFASHSKLGSKQTFTAYVQITLPELCYEPYMPQTFFNVRFLRPLNLSGAEPYEIKDAPNDWQKISFGKLVSVTDWRDYTGLADNTNLGKNDGKKQFDFKYYGIEFIADVENALTDANLGTAARDSYKNDVAYRKQCVNAKKNITNLQLVQDGDFVKYMNNGGNTGTYHIFLPIKMKYVFGNYDASQQKAWAVITVKNTAGNAKKINF</sequence>
<dbReference type="PROSITE" id="PS51257">
    <property type="entry name" value="PROKAR_LIPOPROTEIN"/>
    <property type="match status" value="1"/>
</dbReference>
<organism evidence="3 4">
    <name type="scientific">Hallella colorans</name>
    <dbReference type="NCBI Taxonomy" id="1703337"/>
    <lineage>
        <taxon>Bacteria</taxon>
        <taxon>Pseudomonadati</taxon>
        <taxon>Bacteroidota</taxon>
        <taxon>Bacteroidia</taxon>
        <taxon>Bacteroidales</taxon>
        <taxon>Prevotellaceae</taxon>
        <taxon>Hallella</taxon>
    </lineage>
</organism>
<evidence type="ECO:0000256" key="1">
    <source>
        <dbReference type="SAM" id="Coils"/>
    </source>
</evidence>